<dbReference type="AlphaFoldDB" id="A0A8T0KCS1"/>
<keyword evidence="4 6" id="KW-0378">Hydrolase</keyword>
<comment type="caution">
    <text evidence="11">The sequence shown here is derived from an EMBL/GenBank/DDBJ whole genome shotgun (WGS) entry which is preliminary data.</text>
</comment>
<dbReference type="PANTHER" id="PTHR12341:SF62">
    <property type="entry name" value="5'-3' EXORIBONUCLEASE 3-LIKE"/>
    <property type="match status" value="1"/>
</dbReference>
<feature type="compositionally biased region" description="Low complexity" evidence="8">
    <location>
        <begin position="753"/>
        <end position="762"/>
    </location>
</feature>
<dbReference type="GO" id="GO:0006397">
    <property type="term" value="P:mRNA processing"/>
    <property type="evidence" value="ECO:0007669"/>
    <property type="project" value="UniProtKB-UniRule"/>
</dbReference>
<sequence>MGVPAFYRWLTDKYPRVVQDVDKAMQDPNGVKYDNLYLDMNAIIHPCFHPDSDHDDIPLPTTFEDVFRNVFDYIDRLVDTVRPRKLVYMAIDGITPRAKMNQQRSRRFRAAKDKEIHEAEEERLRKQFEMEGKQVLPKQESEVADFNIITPGTEFMHELSKALKGYISTRINCNSLWKDIMVILSDANVPGEGEHKIMSYIRKQRTLEEYDPNTCHCLYGLDVSFQQQPKVAAKPFKLLHIWLLREYIELDMKIENPPKTCSIIKLERIIDDFIFMCFFAGNDFLPHLPSLDIHEGAIDLLMTVYKEEFSTLGGHLVDMSRVGEKNAAFMKLSRVENFILKVGTYEEKMFKKRSEIRERRLKRLIRDNEDARREEKNEKCFFDLDDENTSDCTLLIKKAPDSKLSLLANNVSATHAEIEQNTKDLKDELKKSIRQKCDLLLSEDFLVDKIKFGAPGYKERYYKAKFSVETPTDIEGKRKEIGPFCYSTFNVGGGGDRLQFICRSRSTLKDWHGFYPFHYGPFASDLKGMSQVRVKFEKGVPFLPLDQLLSVLPPGSAHALPKAYAQLMLDEKSRILDFYPQDFEVDTEGKRFTWQGICKLPWIDDTRLVAETKELKNELSEKEAIRNSLKADSLFVRSSSKLAEKFGSLSVDPNCKIDTRISSDGIGGTISPCNEEACLDLCDNKEDRVLCVYYELPAGSNHIPCLLSNVSLPEKKIFEGDIMETELWHERQRYFSRFERVQTQDKWRSENKSNSSRVFSHSSRQHERSFSSNGSSQHARSFSSNANSQHGRSFSSNAPSFIHKGAGVGWGSGRGRKVDTVKNERIPSHEQHNDAGSYHVTTTSDTTSQLFVNDFRQFRISESGRMNQSKNAYNHEASQSERPFGRGQGRGASSSIALRPQWSGATSQQGKDRNRCFEALLLNDDEDNKEAAIEDEEENDDERILTKIGKERRRVLPSVGQGWLKMEKKRVPAKPLKEEKKGFQF</sequence>
<evidence type="ECO:0000259" key="9">
    <source>
        <dbReference type="Pfam" id="PF03159"/>
    </source>
</evidence>
<keyword evidence="7" id="KW-0175">Coiled coil</keyword>
<evidence type="ECO:0000313" key="12">
    <source>
        <dbReference type="Proteomes" id="UP000743370"/>
    </source>
</evidence>
<dbReference type="CDD" id="cd18673">
    <property type="entry name" value="PIN_XRN1-2-like"/>
    <property type="match status" value="1"/>
</dbReference>
<evidence type="ECO:0000256" key="1">
    <source>
        <dbReference type="ARBA" id="ARBA00006994"/>
    </source>
</evidence>
<evidence type="ECO:0000256" key="5">
    <source>
        <dbReference type="ARBA" id="ARBA00022839"/>
    </source>
</evidence>
<feature type="region of interest" description="Disordered" evidence="8">
    <location>
        <begin position="866"/>
        <end position="911"/>
    </location>
</feature>
<evidence type="ECO:0000259" key="10">
    <source>
        <dbReference type="Pfam" id="PF17846"/>
    </source>
</evidence>
<comment type="function">
    <text evidence="6">Possesses 5'-&gt;3' exoribonuclease activity. Acts as an endogenous post-transcriptional gene silencing (PTGS) suppressor.</text>
</comment>
<feature type="domain" description="Xrn1 helical" evidence="10">
    <location>
        <begin position="264"/>
        <end position="722"/>
    </location>
</feature>
<dbReference type="InterPro" id="IPR017151">
    <property type="entry name" value="Xrn2/3/4"/>
</dbReference>
<feature type="region of interest" description="Disordered" evidence="8">
    <location>
        <begin position="745"/>
        <end position="800"/>
    </location>
</feature>
<dbReference type="EC" id="3.1.13.-" evidence="6"/>
<dbReference type="GO" id="GO:0000956">
    <property type="term" value="P:nuclear-transcribed mRNA catabolic process"/>
    <property type="evidence" value="ECO:0007669"/>
    <property type="project" value="TreeGrafter"/>
</dbReference>
<proteinExistence type="inferred from homology"/>
<keyword evidence="2 6" id="KW-0507">mRNA processing</keyword>
<evidence type="ECO:0000256" key="7">
    <source>
        <dbReference type="SAM" id="Coils"/>
    </source>
</evidence>
<keyword evidence="5 6" id="KW-0269">Exonuclease</keyword>
<evidence type="ECO:0000256" key="3">
    <source>
        <dbReference type="ARBA" id="ARBA00022722"/>
    </source>
</evidence>
<dbReference type="InterPro" id="IPR041412">
    <property type="entry name" value="Xrn1_helical"/>
</dbReference>
<gene>
    <name evidence="11" type="ORF">HKW66_Vig0143700</name>
</gene>
<dbReference type="EMBL" id="JABFOF010000005">
    <property type="protein sequence ID" value="KAG2397394.1"/>
    <property type="molecule type" value="Genomic_DNA"/>
</dbReference>
<evidence type="ECO:0000313" key="11">
    <source>
        <dbReference type="EMBL" id="KAG2397394.1"/>
    </source>
</evidence>
<protein>
    <recommendedName>
        <fullName evidence="6">5'-3' exoribonuclease</fullName>
        <ecNumber evidence="6">3.1.13.-</ecNumber>
    </recommendedName>
</protein>
<evidence type="ECO:0000256" key="2">
    <source>
        <dbReference type="ARBA" id="ARBA00022664"/>
    </source>
</evidence>
<dbReference type="PANTHER" id="PTHR12341">
    <property type="entry name" value="5'-&gt;3' EXORIBONUCLEASE"/>
    <property type="match status" value="1"/>
</dbReference>
<feature type="compositionally biased region" description="Polar residues" evidence="8">
    <location>
        <begin position="770"/>
        <end position="799"/>
    </location>
</feature>
<organism evidence="11 12">
    <name type="scientific">Phaseolus angularis</name>
    <name type="common">Azuki bean</name>
    <name type="synonym">Vigna angularis</name>
    <dbReference type="NCBI Taxonomy" id="3914"/>
    <lineage>
        <taxon>Eukaryota</taxon>
        <taxon>Viridiplantae</taxon>
        <taxon>Streptophyta</taxon>
        <taxon>Embryophyta</taxon>
        <taxon>Tracheophyta</taxon>
        <taxon>Spermatophyta</taxon>
        <taxon>Magnoliopsida</taxon>
        <taxon>eudicotyledons</taxon>
        <taxon>Gunneridae</taxon>
        <taxon>Pentapetalae</taxon>
        <taxon>rosids</taxon>
        <taxon>fabids</taxon>
        <taxon>Fabales</taxon>
        <taxon>Fabaceae</taxon>
        <taxon>Papilionoideae</taxon>
        <taxon>50 kb inversion clade</taxon>
        <taxon>NPAAA clade</taxon>
        <taxon>indigoferoid/millettioid clade</taxon>
        <taxon>Phaseoleae</taxon>
        <taxon>Vigna</taxon>
    </lineage>
</organism>
<evidence type="ECO:0000256" key="4">
    <source>
        <dbReference type="ARBA" id="ARBA00022801"/>
    </source>
</evidence>
<comment type="similarity">
    <text evidence="1 6">Belongs to the 5'-3' exonuclease family. XRN2/RAT1 subfamily.</text>
</comment>
<dbReference type="InterPro" id="IPR004859">
    <property type="entry name" value="Xrn1_N"/>
</dbReference>
<feature type="coiled-coil region" evidence="7">
    <location>
        <begin position="408"/>
        <end position="435"/>
    </location>
</feature>
<feature type="compositionally biased region" description="Polar residues" evidence="8">
    <location>
        <begin position="866"/>
        <end position="881"/>
    </location>
</feature>
<evidence type="ECO:0000256" key="8">
    <source>
        <dbReference type="SAM" id="MobiDB-lite"/>
    </source>
</evidence>
<accession>A0A8T0KCS1</accession>
<dbReference type="PIRSF" id="PIRSF037239">
    <property type="entry name" value="Exonuclease_Xrn2"/>
    <property type="match status" value="1"/>
</dbReference>
<reference evidence="11 12" key="1">
    <citation type="submission" date="2020-05" db="EMBL/GenBank/DDBJ databases">
        <title>Vigna angularis (adzuki bean) Var. LongXiaoDou No. 4 denovo assembly.</title>
        <authorList>
            <person name="Xiang H."/>
        </authorList>
    </citation>
    <scope>NUCLEOTIDE SEQUENCE [LARGE SCALE GENOMIC DNA]</scope>
    <source>
        <tissue evidence="11">Leaf</tissue>
    </source>
</reference>
<keyword evidence="3 6" id="KW-0540">Nuclease</keyword>
<evidence type="ECO:0000256" key="6">
    <source>
        <dbReference type="PIRNR" id="PIRNR037239"/>
    </source>
</evidence>
<feature type="domain" description="Xrn1 N-terminal" evidence="9">
    <location>
        <begin position="1"/>
        <end position="222"/>
    </location>
</feature>
<dbReference type="GO" id="GO:0004534">
    <property type="term" value="F:5'-3' RNA exonuclease activity"/>
    <property type="evidence" value="ECO:0007669"/>
    <property type="project" value="UniProtKB-UniRule"/>
</dbReference>
<dbReference type="InterPro" id="IPR027073">
    <property type="entry name" value="5_3_exoribonuclease"/>
</dbReference>
<dbReference type="GO" id="GO:0005634">
    <property type="term" value="C:nucleus"/>
    <property type="evidence" value="ECO:0007669"/>
    <property type="project" value="InterPro"/>
</dbReference>
<name>A0A8T0KCS1_PHAAN</name>
<dbReference type="GO" id="GO:0003723">
    <property type="term" value="F:RNA binding"/>
    <property type="evidence" value="ECO:0007669"/>
    <property type="project" value="TreeGrafter"/>
</dbReference>
<dbReference type="Gene3D" id="1.25.40.1050">
    <property type="match status" value="1"/>
</dbReference>
<dbReference type="Gene3D" id="3.40.50.12390">
    <property type="match status" value="1"/>
</dbReference>
<dbReference type="Pfam" id="PF17846">
    <property type="entry name" value="XRN_M"/>
    <property type="match status" value="1"/>
</dbReference>
<dbReference type="Pfam" id="PF03159">
    <property type="entry name" value="XRN_N"/>
    <property type="match status" value="1"/>
</dbReference>
<dbReference type="Proteomes" id="UP000743370">
    <property type="component" value="Unassembled WGS sequence"/>
</dbReference>